<name>X0XUW2_9ZZZZ</name>
<proteinExistence type="predicted"/>
<feature type="non-terminal residue" evidence="1">
    <location>
        <position position="1"/>
    </location>
</feature>
<sequence>ILQVGIEAAKRFNALPAPSTALMVVEPGGEQ</sequence>
<dbReference type="EMBL" id="BARS01048917">
    <property type="protein sequence ID" value="GAG28596.1"/>
    <property type="molecule type" value="Genomic_DNA"/>
</dbReference>
<evidence type="ECO:0000313" key="1">
    <source>
        <dbReference type="EMBL" id="GAG28596.1"/>
    </source>
</evidence>
<reference evidence="1" key="1">
    <citation type="journal article" date="2014" name="Front. Microbiol.">
        <title>High frequency of phylogenetically diverse reductive dehalogenase-homologous genes in deep subseafloor sedimentary metagenomes.</title>
        <authorList>
            <person name="Kawai M."/>
            <person name="Futagami T."/>
            <person name="Toyoda A."/>
            <person name="Takaki Y."/>
            <person name="Nishi S."/>
            <person name="Hori S."/>
            <person name="Arai W."/>
            <person name="Tsubouchi T."/>
            <person name="Morono Y."/>
            <person name="Uchiyama I."/>
            <person name="Ito T."/>
            <person name="Fujiyama A."/>
            <person name="Inagaki F."/>
            <person name="Takami H."/>
        </authorList>
    </citation>
    <scope>NUCLEOTIDE SEQUENCE</scope>
    <source>
        <strain evidence="1">Expedition CK06-06</strain>
    </source>
</reference>
<comment type="caution">
    <text evidence="1">The sequence shown here is derived from an EMBL/GenBank/DDBJ whole genome shotgun (WGS) entry which is preliminary data.</text>
</comment>
<dbReference type="AlphaFoldDB" id="X0XUW2"/>
<organism evidence="1">
    <name type="scientific">marine sediment metagenome</name>
    <dbReference type="NCBI Taxonomy" id="412755"/>
    <lineage>
        <taxon>unclassified sequences</taxon>
        <taxon>metagenomes</taxon>
        <taxon>ecological metagenomes</taxon>
    </lineage>
</organism>
<accession>X0XUW2</accession>
<protein>
    <submittedName>
        <fullName evidence="1">Uncharacterized protein</fullName>
    </submittedName>
</protein>
<gene>
    <name evidence="1" type="ORF">S01H1_73233</name>
</gene>